<organism evidence="3 4">
    <name type="scientific">Mucilaginibacter ximonensis</name>
    <dbReference type="NCBI Taxonomy" id="538021"/>
    <lineage>
        <taxon>Bacteria</taxon>
        <taxon>Pseudomonadati</taxon>
        <taxon>Bacteroidota</taxon>
        <taxon>Sphingobacteriia</taxon>
        <taxon>Sphingobacteriales</taxon>
        <taxon>Sphingobacteriaceae</taxon>
        <taxon>Mucilaginibacter</taxon>
    </lineage>
</organism>
<proteinExistence type="predicted"/>
<dbReference type="Pfam" id="PF00534">
    <property type="entry name" value="Glycos_transf_1"/>
    <property type="match status" value="1"/>
</dbReference>
<evidence type="ECO:0000313" key="3">
    <source>
        <dbReference type="EMBL" id="MFD2873039.1"/>
    </source>
</evidence>
<keyword evidence="4" id="KW-1185">Reference proteome</keyword>
<dbReference type="PANTHER" id="PTHR46401">
    <property type="entry name" value="GLYCOSYLTRANSFERASE WBBK-RELATED"/>
    <property type="match status" value="1"/>
</dbReference>
<dbReference type="PANTHER" id="PTHR46401:SF2">
    <property type="entry name" value="GLYCOSYLTRANSFERASE WBBK-RELATED"/>
    <property type="match status" value="1"/>
</dbReference>
<dbReference type="EC" id="2.4.-.-" evidence="3"/>
<evidence type="ECO:0000313" key="4">
    <source>
        <dbReference type="Proteomes" id="UP001597557"/>
    </source>
</evidence>
<dbReference type="EMBL" id="JBHUPD010000002">
    <property type="protein sequence ID" value="MFD2873039.1"/>
    <property type="molecule type" value="Genomic_DNA"/>
</dbReference>
<dbReference type="Gene3D" id="3.40.50.2000">
    <property type="entry name" value="Glycogen Phosphorylase B"/>
    <property type="match status" value="2"/>
</dbReference>
<feature type="domain" description="Glycosyl transferase family 1" evidence="2">
    <location>
        <begin position="178"/>
        <end position="323"/>
    </location>
</feature>
<gene>
    <name evidence="3" type="ORF">ACFS5N_11205</name>
</gene>
<dbReference type="CDD" id="cd03801">
    <property type="entry name" value="GT4_PimA-like"/>
    <property type="match status" value="1"/>
</dbReference>
<protein>
    <submittedName>
        <fullName evidence="3">Glycosyltransferase family 4 protein</fullName>
        <ecNumber evidence="3">2.4.-.-</ecNumber>
    </submittedName>
</protein>
<comment type="caution">
    <text evidence="3">The sequence shown here is derived from an EMBL/GenBank/DDBJ whole genome shotgun (WGS) entry which is preliminary data.</text>
</comment>
<dbReference type="RefSeq" id="WP_377185361.1">
    <property type="nucleotide sequence ID" value="NZ_JBHUPD010000002.1"/>
</dbReference>
<name>A0ABW5YCY4_9SPHI</name>
<evidence type="ECO:0000256" key="1">
    <source>
        <dbReference type="ARBA" id="ARBA00022679"/>
    </source>
</evidence>
<dbReference type="SUPFAM" id="SSF53756">
    <property type="entry name" value="UDP-Glycosyltransferase/glycogen phosphorylase"/>
    <property type="match status" value="1"/>
</dbReference>
<keyword evidence="3" id="KW-0328">Glycosyltransferase</keyword>
<reference evidence="4" key="1">
    <citation type="journal article" date="2019" name="Int. J. Syst. Evol. Microbiol.">
        <title>The Global Catalogue of Microorganisms (GCM) 10K type strain sequencing project: providing services to taxonomists for standard genome sequencing and annotation.</title>
        <authorList>
            <consortium name="The Broad Institute Genomics Platform"/>
            <consortium name="The Broad Institute Genome Sequencing Center for Infectious Disease"/>
            <person name="Wu L."/>
            <person name="Ma J."/>
        </authorList>
    </citation>
    <scope>NUCLEOTIDE SEQUENCE [LARGE SCALE GENOMIC DNA]</scope>
    <source>
        <strain evidence="4">KCTC 22437</strain>
    </source>
</reference>
<dbReference type="InterPro" id="IPR001296">
    <property type="entry name" value="Glyco_trans_1"/>
</dbReference>
<keyword evidence="1 3" id="KW-0808">Transferase</keyword>
<dbReference type="Proteomes" id="UP001597557">
    <property type="component" value="Unassembled WGS sequence"/>
</dbReference>
<dbReference type="GO" id="GO:0016757">
    <property type="term" value="F:glycosyltransferase activity"/>
    <property type="evidence" value="ECO:0007669"/>
    <property type="project" value="UniProtKB-KW"/>
</dbReference>
<evidence type="ECO:0000259" key="2">
    <source>
        <dbReference type="Pfam" id="PF00534"/>
    </source>
</evidence>
<accession>A0ABW5YCY4</accession>
<sequence>MHYVSLIYQRDGSYSLPHPWLQRVRPYGGVLEALALHSKVTHVAQINYEGELIENGVNYHFVSCSDEQELFPYKLHRFIKSLKPDVVLVHSFNHPLQVVQLRLVLPNQVKIIVQNHAEKPAVGMRKVLQRLADKWVDAYLFASTTMGLDWVAKGNIASPKKIHEVMELSSVFYQTDKQIARAKTGVDADMVYLWVGRLDANKDPLTVVKAFIKFAEVNTKACLYMLYHTEELLTEIKKLLRESPNPDAVKLIGKLPHDDMQYWFNSADFFVAASYYEGSGTALCEALSCGCVPIVSDIPSFIMITDSGKIGLLFSPGKEDELLLCLNKSQELDLNAQRENALAYFKSNLSFEAIAQKIHAVASSL</sequence>